<dbReference type="InterPro" id="IPR046985">
    <property type="entry name" value="IP5"/>
</dbReference>
<dbReference type="InterPro" id="IPR041611">
    <property type="entry name" value="SKICH"/>
</dbReference>
<protein>
    <submittedName>
        <fullName evidence="4">Inositol polyphosphate 5-phosphatase K-like isoform X3</fullName>
    </submittedName>
</protein>
<gene>
    <name evidence="4" type="primary">LOC106460629</name>
</gene>
<sequence>MLQNFRVYLLTWNVVGRQPVEDLHLMLGLEDPIDPLKLPDVYIVGLQEVSSKPYDRVVDLLFDDPWVNSIKQILRPWDYVKVKQIRLQGIILLFFCKRTHLVHIRRTQTAYTRTGFGGVWGNKGGVSIRFNVYGCSLCVVNCHFAPHDKELQQRIYEYNTIVDSQSFDDPQSNNILTHDYVFWMGDLNFRIDDFLTEEIKLMIEREEFAPLLAKDQLCQIRKTGQAFGEFTEETPTFPPTYRFIIDSEEYDYLNRRPAWTDRILYHFTRNAYDQVSLDLEQHHYKSYPYYLQSDHKPVSSAFSIKVQFSSIDEYLCYVWASTKPLVISSSTPESEDLIVSTQESSTRAHCAWLQYQVTFADHNILLPGTYQLLYISSSFDNVLGMSEPFEILRG</sequence>
<keyword evidence="3" id="KW-1185">Reference proteome</keyword>
<reference evidence="4" key="1">
    <citation type="submission" date="2025-08" db="UniProtKB">
        <authorList>
            <consortium name="RefSeq"/>
        </authorList>
    </citation>
    <scope>IDENTIFICATION</scope>
    <source>
        <tissue evidence="4">Muscle</tissue>
    </source>
</reference>
<dbReference type="Pfam" id="PF22669">
    <property type="entry name" value="Exo_endo_phos2"/>
    <property type="match status" value="1"/>
</dbReference>
<dbReference type="SMART" id="SM00128">
    <property type="entry name" value="IPPc"/>
    <property type="match status" value="1"/>
</dbReference>
<dbReference type="Proteomes" id="UP000694941">
    <property type="component" value="Unplaced"/>
</dbReference>
<accession>A0ABM1SHJ4</accession>
<evidence type="ECO:0000313" key="3">
    <source>
        <dbReference type="Proteomes" id="UP000694941"/>
    </source>
</evidence>
<dbReference type="InterPro" id="IPR036691">
    <property type="entry name" value="Endo/exonu/phosph_ase_sf"/>
</dbReference>
<name>A0ABM1SHJ4_LIMPO</name>
<organism evidence="3 4">
    <name type="scientific">Limulus polyphemus</name>
    <name type="common">Atlantic horseshoe crab</name>
    <dbReference type="NCBI Taxonomy" id="6850"/>
    <lineage>
        <taxon>Eukaryota</taxon>
        <taxon>Metazoa</taxon>
        <taxon>Ecdysozoa</taxon>
        <taxon>Arthropoda</taxon>
        <taxon>Chelicerata</taxon>
        <taxon>Merostomata</taxon>
        <taxon>Xiphosura</taxon>
        <taxon>Limulidae</taxon>
        <taxon>Limulus</taxon>
    </lineage>
</organism>
<dbReference type="RefSeq" id="XP_022243099.1">
    <property type="nucleotide sequence ID" value="XM_022387391.1"/>
</dbReference>
<evidence type="ECO:0000256" key="1">
    <source>
        <dbReference type="ARBA" id="ARBA00005910"/>
    </source>
</evidence>
<evidence type="ECO:0000259" key="2">
    <source>
        <dbReference type="SMART" id="SM00128"/>
    </source>
</evidence>
<dbReference type="PANTHER" id="PTHR11200">
    <property type="entry name" value="INOSITOL 5-PHOSPHATASE"/>
    <property type="match status" value="1"/>
</dbReference>
<dbReference type="GeneID" id="106460629"/>
<dbReference type="PANTHER" id="PTHR11200:SF275">
    <property type="entry name" value="LD06095P"/>
    <property type="match status" value="1"/>
</dbReference>
<feature type="domain" description="Inositol polyphosphate-related phosphatase" evidence="2">
    <location>
        <begin position="3"/>
        <end position="310"/>
    </location>
</feature>
<comment type="similarity">
    <text evidence="1">Belongs to the inositol 1,4,5-trisphosphate 5-phosphatase type II family.</text>
</comment>
<dbReference type="SUPFAM" id="SSF56219">
    <property type="entry name" value="DNase I-like"/>
    <property type="match status" value="1"/>
</dbReference>
<dbReference type="Gene3D" id="3.60.10.10">
    <property type="entry name" value="Endonuclease/exonuclease/phosphatase"/>
    <property type="match status" value="1"/>
</dbReference>
<dbReference type="Pfam" id="PF17751">
    <property type="entry name" value="SKICH"/>
    <property type="match status" value="1"/>
</dbReference>
<proteinExistence type="inferred from homology"/>
<evidence type="ECO:0000313" key="4">
    <source>
        <dbReference type="RefSeq" id="XP_022243099.1"/>
    </source>
</evidence>
<dbReference type="InterPro" id="IPR000300">
    <property type="entry name" value="IPPc"/>
</dbReference>